<name>A0A2T0KJ40_9ACTN</name>
<accession>A0A2T0KJ40</accession>
<keyword evidence="3" id="KW-1185">Reference proteome</keyword>
<dbReference type="RefSeq" id="WP_170153793.1">
    <property type="nucleotide sequence ID" value="NZ_BOMO01000041.1"/>
</dbReference>
<sequence>MLISHPLADEPWAEWIANSLRAAGHEVVLDPADATFAQRLTEARHSGTGPILLLLSAEHRAVATDWELLVRSPALVGRLITLRLDACEAPRALRALPCRNLHGLDEEEALEVLLNLAGGVRREKVRTHGLPAVPFSRDGSFADSGQARNAR</sequence>
<dbReference type="Pfam" id="PF13676">
    <property type="entry name" value="TIR_2"/>
    <property type="match status" value="1"/>
</dbReference>
<evidence type="ECO:0000259" key="1">
    <source>
        <dbReference type="Pfam" id="PF13676"/>
    </source>
</evidence>
<proteinExistence type="predicted"/>
<evidence type="ECO:0000313" key="2">
    <source>
        <dbReference type="EMBL" id="PRX23550.1"/>
    </source>
</evidence>
<organism evidence="2 3">
    <name type="scientific">Actinoplanes italicus</name>
    <dbReference type="NCBI Taxonomy" id="113567"/>
    <lineage>
        <taxon>Bacteria</taxon>
        <taxon>Bacillati</taxon>
        <taxon>Actinomycetota</taxon>
        <taxon>Actinomycetes</taxon>
        <taxon>Micromonosporales</taxon>
        <taxon>Micromonosporaceae</taxon>
        <taxon>Actinoplanes</taxon>
    </lineage>
</organism>
<dbReference type="Proteomes" id="UP000239415">
    <property type="component" value="Unassembled WGS sequence"/>
</dbReference>
<protein>
    <submittedName>
        <fullName evidence="2">TIR domain-containing protein</fullName>
    </submittedName>
</protein>
<feature type="domain" description="TIR" evidence="1">
    <location>
        <begin position="3"/>
        <end position="113"/>
    </location>
</feature>
<dbReference type="AlphaFoldDB" id="A0A2T0KJ40"/>
<reference evidence="2 3" key="1">
    <citation type="submission" date="2018-03" db="EMBL/GenBank/DDBJ databases">
        <title>Genomic Encyclopedia of Archaeal and Bacterial Type Strains, Phase II (KMG-II): from individual species to whole genera.</title>
        <authorList>
            <person name="Goeker M."/>
        </authorList>
    </citation>
    <scope>NUCLEOTIDE SEQUENCE [LARGE SCALE GENOMIC DNA]</scope>
    <source>
        <strain evidence="2 3">DSM 43146</strain>
    </source>
</reference>
<evidence type="ECO:0000313" key="3">
    <source>
        <dbReference type="Proteomes" id="UP000239415"/>
    </source>
</evidence>
<gene>
    <name evidence="2" type="ORF">CLV67_103299</name>
</gene>
<comment type="caution">
    <text evidence="2">The sequence shown here is derived from an EMBL/GenBank/DDBJ whole genome shotgun (WGS) entry which is preliminary data.</text>
</comment>
<dbReference type="EMBL" id="PVMZ01000003">
    <property type="protein sequence ID" value="PRX23550.1"/>
    <property type="molecule type" value="Genomic_DNA"/>
</dbReference>
<dbReference type="GO" id="GO:0007165">
    <property type="term" value="P:signal transduction"/>
    <property type="evidence" value="ECO:0007669"/>
    <property type="project" value="InterPro"/>
</dbReference>
<dbReference type="InterPro" id="IPR000157">
    <property type="entry name" value="TIR_dom"/>
</dbReference>